<dbReference type="GO" id="GO:0005886">
    <property type="term" value="C:plasma membrane"/>
    <property type="evidence" value="ECO:0007669"/>
    <property type="project" value="UniProtKB-SubCell"/>
</dbReference>
<dbReference type="NCBIfam" id="NF007739">
    <property type="entry name" value="PRK10419.1"/>
    <property type="match status" value="2"/>
</dbReference>
<dbReference type="PROSITE" id="PS00211">
    <property type="entry name" value="ABC_TRANSPORTER_1"/>
    <property type="match status" value="2"/>
</dbReference>
<evidence type="ECO:0000256" key="1">
    <source>
        <dbReference type="ARBA" id="ARBA00004417"/>
    </source>
</evidence>
<proteinExistence type="inferred from homology"/>
<evidence type="ECO:0000256" key="9">
    <source>
        <dbReference type="ARBA" id="ARBA00023136"/>
    </source>
</evidence>
<dbReference type="PROSITE" id="PS50893">
    <property type="entry name" value="ABC_TRANSPORTER_2"/>
    <property type="match status" value="2"/>
</dbReference>
<comment type="caution">
    <text evidence="11">The sequence shown here is derived from an EMBL/GenBank/DDBJ whole genome shotgun (WGS) entry which is preliminary data.</text>
</comment>
<feature type="domain" description="ABC transporter" evidence="10">
    <location>
        <begin position="278"/>
        <end position="526"/>
    </location>
</feature>
<evidence type="ECO:0000256" key="2">
    <source>
        <dbReference type="ARBA" id="ARBA00005417"/>
    </source>
</evidence>
<feature type="domain" description="ABC transporter" evidence="10">
    <location>
        <begin position="11"/>
        <end position="258"/>
    </location>
</feature>
<evidence type="ECO:0000256" key="6">
    <source>
        <dbReference type="ARBA" id="ARBA00022741"/>
    </source>
</evidence>
<protein>
    <submittedName>
        <fullName evidence="11">Peptide/nickel transport system ATP-binding protein</fullName>
    </submittedName>
</protein>
<keyword evidence="9" id="KW-0472">Membrane</keyword>
<keyword evidence="8" id="KW-1278">Translocase</keyword>
<evidence type="ECO:0000256" key="7">
    <source>
        <dbReference type="ARBA" id="ARBA00022840"/>
    </source>
</evidence>
<dbReference type="RefSeq" id="WP_183833105.1">
    <property type="nucleotide sequence ID" value="NZ_JACHEU010000009.1"/>
</dbReference>
<dbReference type="InterPro" id="IPR027417">
    <property type="entry name" value="P-loop_NTPase"/>
</dbReference>
<sequence>MKHSPLSETTLSIRDLDIGLANGMPLVRKVSFDIAPGQVMALVGESGSGKTLIGRAILRLLPEGIRQTAGEIRYHGKDLSEAGTQDMSRLRGARIGMVFQEPLVSLNPALRIGEQMAEGLRLHHKLSAAEIRERSIAMLRRIHIADPEGCLTSYPHQFSGGMRQRIMLASVMLLRPDLLIADEPTTALDTLSEREVLETMIELTREVGTSILLVTHNLGLVARYADETVVLRQGEVVERGHSAAILASPEQDYTRQLVEALPRAPAVARTSPAGKAILEARDLKLSFASGSGFGLRSHRKPVLRGVSLAIRKGETVAVVGASGSGKTTLGRAMLRLIDTDSGQLLYHGQDIARAPDRRLRDFRRSCQIVFQDPFSSLDPRMRVKALVGEPLRHDASLSAQEKASRVRSTLADVGLPGYEERLPHELSGGQRQRVAIARAIVSQPDLIVADEPISALDMTVQKQVLELFERLQSERGFACVFISHDLAAVRQIAHRIVVMDRGEIAEEGDCHDVFENPRHEYTRRLIAASPAIDAATMATREQPDREVRI</sequence>
<evidence type="ECO:0000259" key="10">
    <source>
        <dbReference type="PROSITE" id="PS50893"/>
    </source>
</evidence>
<reference evidence="11 12" key="1">
    <citation type="submission" date="2020-08" db="EMBL/GenBank/DDBJ databases">
        <title>Genomic Encyclopedia of Type Strains, Phase IV (KMG-IV): sequencing the most valuable type-strain genomes for metagenomic binning, comparative biology and taxonomic classification.</title>
        <authorList>
            <person name="Goeker M."/>
        </authorList>
    </citation>
    <scope>NUCLEOTIDE SEQUENCE [LARGE SCALE GENOMIC DNA]</scope>
    <source>
        <strain evidence="11 12">DSM 11099</strain>
    </source>
</reference>
<dbReference type="InterPro" id="IPR050388">
    <property type="entry name" value="ABC_Ni/Peptide_Import"/>
</dbReference>
<comment type="subcellular location">
    <subcellularLocation>
        <location evidence="1">Cell inner membrane</location>
        <topology evidence="1">Peripheral membrane protein</topology>
    </subcellularLocation>
</comment>
<keyword evidence="4" id="KW-1003">Cell membrane</keyword>
<name>A0A7W9VWA3_9HYPH</name>
<keyword evidence="3" id="KW-0813">Transport</keyword>
<dbReference type="GO" id="GO:0016887">
    <property type="term" value="F:ATP hydrolysis activity"/>
    <property type="evidence" value="ECO:0007669"/>
    <property type="project" value="InterPro"/>
</dbReference>
<evidence type="ECO:0000313" key="12">
    <source>
        <dbReference type="Proteomes" id="UP000533306"/>
    </source>
</evidence>
<dbReference type="Pfam" id="PF00005">
    <property type="entry name" value="ABC_tran"/>
    <property type="match status" value="2"/>
</dbReference>
<dbReference type="NCBIfam" id="NF008453">
    <property type="entry name" value="PRK11308.1"/>
    <property type="match status" value="2"/>
</dbReference>
<keyword evidence="6" id="KW-0547">Nucleotide-binding</keyword>
<evidence type="ECO:0000313" key="11">
    <source>
        <dbReference type="EMBL" id="MBB6014719.1"/>
    </source>
</evidence>
<gene>
    <name evidence="11" type="ORF">HNR59_004115</name>
</gene>
<evidence type="ECO:0000256" key="8">
    <source>
        <dbReference type="ARBA" id="ARBA00022967"/>
    </source>
</evidence>
<keyword evidence="5" id="KW-0997">Cell inner membrane</keyword>
<keyword evidence="7 11" id="KW-0067">ATP-binding</keyword>
<dbReference type="GO" id="GO:0015833">
    <property type="term" value="P:peptide transport"/>
    <property type="evidence" value="ECO:0007669"/>
    <property type="project" value="InterPro"/>
</dbReference>
<dbReference type="SMART" id="SM00382">
    <property type="entry name" value="AAA"/>
    <property type="match status" value="2"/>
</dbReference>
<evidence type="ECO:0000256" key="4">
    <source>
        <dbReference type="ARBA" id="ARBA00022475"/>
    </source>
</evidence>
<comment type="similarity">
    <text evidence="2">Belongs to the ABC transporter superfamily.</text>
</comment>
<dbReference type="InterPro" id="IPR013563">
    <property type="entry name" value="Oligopep_ABC_C"/>
</dbReference>
<dbReference type="Gene3D" id="3.40.50.300">
    <property type="entry name" value="P-loop containing nucleotide triphosphate hydrolases"/>
    <property type="match status" value="2"/>
</dbReference>
<dbReference type="GO" id="GO:0005524">
    <property type="term" value="F:ATP binding"/>
    <property type="evidence" value="ECO:0007669"/>
    <property type="project" value="UniProtKB-KW"/>
</dbReference>
<dbReference type="PANTHER" id="PTHR43297:SF14">
    <property type="entry name" value="ATPASE AAA-TYPE CORE DOMAIN-CONTAINING PROTEIN"/>
    <property type="match status" value="1"/>
</dbReference>
<evidence type="ECO:0000256" key="5">
    <source>
        <dbReference type="ARBA" id="ARBA00022519"/>
    </source>
</evidence>
<dbReference type="AlphaFoldDB" id="A0A7W9VWA3"/>
<keyword evidence="12" id="KW-1185">Reference proteome</keyword>
<dbReference type="InterPro" id="IPR003439">
    <property type="entry name" value="ABC_transporter-like_ATP-bd"/>
</dbReference>
<evidence type="ECO:0000256" key="3">
    <source>
        <dbReference type="ARBA" id="ARBA00022448"/>
    </source>
</evidence>
<dbReference type="InterPro" id="IPR003593">
    <property type="entry name" value="AAA+_ATPase"/>
</dbReference>
<dbReference type="SUPFAM" id="SSF52540">
    <property type="entry name" value="P-loop containing nucleoside triphosphate hydrolases"/>
    <property type="match status" value="2"/>
</dbReference>
<organism evidence="11 12">
    <name type="scientific">Aquamicrobium lusatiense</name>
    <dbReference type="NCBI Taxonomy" id="89772"/>
    <lineage>
        <taxon>Bacteria</taxon>
        <taxon>Pseudomonadati</taxon>
        <taxon>Pseudomonadota</taxon>
        <taxon>Alphaproteobacteria</taxon>
        <taxon>Hyphomicrobiales</taxon>
        <taxon>Phyllobacteriaceae</taxon>
        <taxon>Aquamicrobium</taxon>
    </lineage>
</organism>
<accession>A0A7W9VWA3</accession>
<dbReference type="Proteomes" id="UP000533306">
    <property type="component" value="Unassembled WGS sequence"/>
</dbReference>
<dbReference type="EMBL" id="JACHEU010000009">
    <property type="protein sequence ID" value="MBB6014719.1"/>
    <property type="molecule type" value="Genomic_DNA"/>
</dbReference>
<dbReference type="Pfam" id="PF08352">
    <property type="entry name" value="oligo_HPY"/>
    <property type="match status" value="1"/>
</dbReference>
<dbReference type="PANTHER" id="PTHR43297">
    <property type="entry name" value="OLIGOPEPTIDE TRANSPORT ATP-BINDING PROTEIN APPD"/>
    <property type="match status" value="1"/>
</dbReference>
<dbReference type="CDD" id="cd03257">
    <property type="entry name" value="ABC_NikE_OppD_transporters"/>
    <property type="match status" value="2"/>
</dbReference>
<dbReference type="InterPro" id="IPR017871">
    <property type="entry name" value="ABC_transporter-like_CS"/>
</dbReference>